<evidence type="ECO:0000313" key="2">
    <source>
        <dbReference type="Proteomes" id="UP000248039"/>
    </source>
</evidence>
<sequence>MTTQQHPTADLPIVSATILATALGAALTADDRFAEAHRAAQHAVPKTTSQPGHLELLRRECAYRLAQAAQLAPRGLLAPNLGLALQTRDRAWPRPIRRAALLTATTHLASVPDPALLAPASRPKAPLVSSEQLTTALHTAARQAAMDLRSGRCRTVADALTIATRGISSTLPVGYDHFLEREMTLRLALTLALPAPGALAPGLDFALDHATRSATRTELADLVLTALRPSRARTVASLGRIPLQRTLAATGSCGCDCANGGFCGGCGHAGCGRD</sequence>
<reference evidence="1 2" key="1">
    <citation type="submission" date="2018-03" db="EMBL/GenBank/DDBJ databases">
        <title>Bioinformatic expansion and discovery of thiopeptide antibiotics.</title>
        <authorList>
            <person name="Schwalen C.J."/>
            <person name="Hudson G.A."/>
            <person name="Mitchell D.A."/>
        </authorList>
    </citation>
    <scope>NUCLEOTIDE SEQUENCE [LARGE SCALE GENOMIC DNA]</scope>
    <source>
        <strain evidence="1 2">ATCC 21389</strain>
    </source>
</reference>
<proteinExistence type="predicted"/>
<dbReference type="AlphaFoldDB" id="A0A2V4NXC8"/>
<dbReference type="EMBL" id="PYBW01000188">
    <property type="protein sequence ID" value="PYC66043.1"/>
    <property type="molecule type" value="Genomic_DNA"/>
</dbReference>
<organism evidence="1 2">
    <name type="scientific">Streptomyces tateyamensis</name>
    <dbReference type="NCBI Taxonomy" id="565073"/>
    <lineage>
        <taxon>Bacteria</taxon>
        <taxon>Bacillati</taxon>
        <taxon>Actinomycetota</taxon>
        <taxon>Actinomycetes</taxon>
        <taxon>Kitasatosporales</taxon>
        <taxon>Streptomycetaceae</taxon>
        <taxon>Streptomyces</taxon>
    </lineage>
</organism>
<gene>
    <name evidence="1" type="ORF">C7C46_31885</name>
</gene>
<protein>
    <submittedName>
        <fullName evidence="1">Uncharacterized protein</fullName>
    </submittedName>
</protein>
<evidence type="ECO:0000313" key="1">
    <source>
        <dbReference type="EMBL" id="PYC66043.1"/>
    </source>
</evidence>
<dbReference type="Proteomes" id="UP000248039">
    <property type="component" value="Unassembled WGS sequence"/>
</dbReference>
<accession>A0A2V4NXC8</accession>
<keyword evidence="2" id="KW-1185">Reference proteome</keyword>
<comment type="caution">
    <text evidence="1">The sequence shown here is derived from an EMBL/GenBank/DDBJ whole genome shotgun (WGS) entry which is preliminary data.</text>
</comment>
<dbReference type="RefSeq" id="WP_110673411.1">
    <property type="nucleotide sequence ID" value="NZ_PYBW01000188.1"/>
</dbReference>
<name>A0A2V4NXC8_9ACTN</name>
<dbReference type="OrthoDB" id="9869626at2"/>